<protein>
    <submittedName>
        <fullName evidence="2">Uncharacterized protein</fullName>
    </submittedName>
</protein>
<reference evidence="2" key="1">
    <citation type="submission" date="2022-10" db="EMBL/GenBank/DDBJ databases">
        <title>Genome sequences of endogenous nimaviruses in decapod crustaceans.</title>
        <authorList>
            <person name="Kawato S."/>
            <person name="Nozaki R."/>
            <person name="Kondo H."/>
            <person name="Hirono I."/>
        </authorList>
    </citation>
    <scope>NUCLEOTIDE SEQUENCE</scope>
    <source>
        <strain evidence="2">Okinawa2016</strain>
    </source>
</reference>
<evidence type="ECO:0000313" key="2">
    <source>
        <dbReference type="EMBL" id="BDT62422.1"/>
    </source>
</evidence>
<feature type="compositionally biased region" description="Polar residues" evidence="1">
    <location>
        <begin position="53"/>
        <end position="69"/>
    </location>
</feature>
<name>A0A9C7CDC9_9VIRU</name>
<evidence type="ECO:0000256" key="1">
    <source>
        <dbReference type="SAM" id="MobiDB-lite"/>
    </source>
</evidence>
<feature type="compositionally biased region" description="Basic residues" evidence="1">
    <location>
        <begin position="215"/>
        <end position="226"/>
    </location>
</feature>
<feature type="compositionally biased region" description="Basic residues" evidence="1">
    <location>
        <begin position="24"/>
        <end position="36"/>
    </location>
</feature>
<accession>A0A9C7CDC9</accession>
<dbReference type="EMBL" id="LC738875">
    <property type="protein sequence ID" value="BDT62422.1"/>
    <property type="molecule type" value="Genomic_DNA"/>
</dbReference>
<feature type="region of interest" description="Disordered" evidence="1">
    <location>
        <begin position="214"/>
        <end position="237"/>
    </location>
</feature>
<feature type="region of interest" description="Disordered" evidence="1">
    <location>
        <begin position="24"/>
        <end position="70"/>
    </location>
</feature>
<sequence>MSPSTVLVIERDDDTDEEAIRLRPRSPHTPKHHKLPIARSRSDTFNLPHLGRTATSATIQPSSPRTTRSPILVRRTKSLADYKLPSFLIIDCDDPAESKELSTQRPKTTHEFAKHEENNFNLSRSMSDTDLVSSSYAGKEVNALLPYIAKKSPIIIRKSTPDSLHAHRVNCKSRSTPHLPTIMTNDELVSGATDSFPRQRKKRPEMSVLVQMKRPTARGRRRRRNTRPGYRSARANRNDIIGDRANRNKIIDDRANCDEMDEESTAAPVSKRQTCASLFAVAITLCLTAIGLWITQSLTAIIGGDECRCPPMPTCAL</sequence>
<proteinExistence type="predicted"/>
<organism evidence="2">
    <name type="scientific">Melicertus latisulcatus pemonivirus</name>
    <dbReference type="NCBI Taxonomy" id="2984278"/>
    <lineage>
        <taxon>Viruses</taxon>
        <taxon>Viruses incertae sedis</taxon>
        <taxon>Naldaviricetes</taxon>
        <taxon>Nimaviridae</taxon>
    </lineage>
</organism>